<dbReference type="FunFam" id="1.10.10.10:FF:000099">
    <property type="entry name" value="Two-component system response regulator TorR"/>
    <property type="match status" value="1"/>
</dbReference>
<feature type="domain" description="Response regulatory" evidence="10">
    <location>
        <begin position="3"/>
        <end position="116"/>
    </location>
</feature>
<dbReference type="SMART" id="SM00448">
    <property type="entry name" value="REC"/>
    <property type="match status" value="1"/>
</dbReference>
<dbReference type="InterPro" id="IPR016032">
    <property type="entry name" value="Sig_transdc_resp-reg_C-effctor"/>
</dbReference>
<dbReference type="InterPro" id="IPR001867">
    <property type="entry name" value="OmpR/PhoB-type_DNA-bd"/>
</dbReference>
<dbReference type="Gene3D" id="6.10.250.690">
    <property type="match status" value="1"/>
</dbReference>
<dbReference type="AlphaFoldDB" id="A0A246HSC5"/>
<feature type="DNA-binding region" description="OmpR/PhoB-type" evidence="9">
    <location>
        <begin position="126"/>
        <end position="225"/>
    </location>
</feature>
<accession>A0A246HSC5</accession>
<evidence type="ECO:0000256" key="7">
    <source>
        <dbReference type="ARBA" id="ARBA00023163"/>
    </source>
</evidence>
<evidence type="ECO:0000313" key="12">
    <source>
        <dbReference type="EMBL" id="OWQ57463.1"/>
    </source>
</evidence>
<dbReference type="PANTHER" id="PTHR48111">
    <property type="entry name" value="REGULATOR OF RPOS"/>
    <property type="match status" value="1"/>
</dbReference>
<dbReference type="PANTHER" id="PTHR48111:SF47">
    <property type="entry name" value="TRANSCRIPTIONAL REGULATORY PROTEIN RSTA"/>
    <property type="match status" value="1"/>
</dbReference>
<evidence type="ECO:0000256" key="3">
    <source>
        <dbReference type="ARBA" id="ARBA00022553"/>
    </source>
</evidence>
<dbReference type="GO" id="GO:0005829">
    <property type="term" value="C:cytosol"/>
    <property type="evidence" value="ECO:0007669"/>
    <property type="project" value="TreeGrafter"/>
</dbReference>
<dbReference type="Pfam" id="PF00486">
    <property type="entry name" value="Trans_reg_C"/>
    <property type="match status" value="1"/>
</dbReference>
<dbReference type="Pfam" id="PF00072">
    <property type="entry name" value="Response_reg"/>
    <property type="match status" value="1"/>
</dbReference>
<dbReference type="OrthoDB" id="9802426at2"/>
<protein>
    <submittedName>
        <fullName evidence="12">DNA-binding response regulator</fullName>
    </submittedName>
</protein>
<feature type="domain" description="OmpR/PhoB-type" evidence="11">
    <location>
        <begin position="126"/>
        <end position="225"/>
    </location>
</feature>
<dbReference type="GO" id="GO:0000156">
    <property type="term" value="F:phosphorelay response regulator activity"/>
    <property type="evidence" value="ECO:0007669"/>
    <property type="project" value="TreeGrafter"/>
</dbReference>
<evidence type="ECO:0000259" key="10">
    <source>
        <dbReference type="PROSITE" id="PS50110"/>
    </source>
</evidence>
<evidence type="ECO:0000256" key="2">
    <source>
        <dbReference type="ARBA" id="ARBA00022490"/>
    </source>
</evidence>
<dbReference type="Gene3D" id="3.40.50.2300">
    <property type="match status" value="1"/>
</dbReference>
<evidence type="ECO:0000313" key="13">
    <source>
        <dbReference type="Proteomes" id="UP000198157"/>
    </source>
</evidence>
<dbReference type="InterPro" id="IPR036388">
    <property type="entry name" value="WH-like_DNA-bd_sf"/>
</dbReference>
<evidence type="ECO:0000259" key="11">
    <source>
        <dbReference type="PROSITE" id="PS51755"/>
    </source>
</evidence>
<evidence type="ECO:0000256" key="9">
    <source>
        <dbReference type="PROSITE-ProRule" id="PRU01091"/>
    </source>
</evidence>
<dbReference type="SMART" id="SM00862">
    <property type="entry name" value="Trans_reg_C"/>
    <property type="match status" value="1"/>
</dbReference>
<name>A0A246HSC5_STEMA</name>
<comment type="subcellular location">
    <subcellularLocation>
        <location evidence="1">Cytoplasm</location>
    </subcellularLocation>
</comment>
<dbReference type="GO" id="GO:0000976">
    <property type="term" value="F:transcription cis-regulatory region binding"/>
    <property type="evidence" value="ECO:0007669"/>
    <property type="project" value="TreeGrafter"/>
</dbReference>
<dbReference type="SUPFAM" id="SSF46894">
    <property type="entry name" value="C-terminal effector domain of the bipartite response regulators"/>
    <property type="match status" value="1"/>
</dbReference>
<feature type="modified residue" description="4-aspartylphosphate" evidence="8">
    <location>
        <position position="52"/>
    </location>
</feature>
<comment type="caution">
    <text evidence="12">The sequence shown here is derived from an EMBL/GenBank/DDBJ whole genome shotgun (WGS) entry which is preliminary data.</text>
</comment>
<dbReference type="PROSITE" id="PS50110">
    <property type="entry name" value="RESPONSE_REGULATORY"/>
    <property type="match status" value="1"/>
</dbReference>
<evidence type="ECO:0000256" key="8">
    <source>
        <dbReference type="PROSITE-ProRule" id="PRU00169"/>
    </source>
</evidence>
<dbReference type="CDD" id="cd00383">
    <property type="entry name" value="trans_reg_C"/>
    <property type="match status" value="1"/>
</dbReference>
<dbReference type="EMBL" id="NIVS01000001">
    <property type="protein sequence ID" value="OWQ57463.1"/>
    <property type="molecule type" value="Genomic_DNA"/>
</dbReference>
<dbReference type="Proteomes" id="UP000198157">
    <property type="component" value="Unassembled WGS sequence"/>
</dbReference>
<evidence type="ECO:0000256" key="5">
    <source>
        <dbReference type="ARBA" id="ARBA00023015"/>
    </source>
</evidence>
<dbReference type="PROSITE" id="PS51755">
    <property type="entry name" value="OMPR_PHOB"/>
    <property type="match status" value="1"/>
</dbReference>
<gene>
    <name evidence="12" type="ORF">CEE60_00085</name>
</gene>
<keyword evidence="2" id="KW-0963">Cytoplasm</keyword>
<dbReference type="InterPro" id="IPR001789">
    <property type="entry name" value="Sig_transdc_resp-reg_receiver"/>
</dbReference>
<keyword evidence="4" id="KW-0902">Two-component regulatory system</keyword>
<evidence type="ECO:0000256" key="6">
    <source>
        <dbReference type="ARBA" id="ARBA00023125"/>
    </source>
</evidence>
<evidence type="ECO:0000256" key="4">
    <source>
        <dbReference type="ARBA" id="ARBA00023012"/>
    </source>
</evidence>
<keyword evidence="7" id="KW-0804">Transcription</keyword>
<evidence type="ECO:0000256" key="1">
    <source>
        <dbReference type="ARBA" id="ARBA00004496"/>
    </source>
</evidence>
<keyword evidence="6 9" id="KW-0238">DNA-binding</keyword>
<keyword evidence="5" id="KW-0805">Transcription regulation</keyword>
<dbReference type="GO" id="GO:0006355">
    <property type="term" value="P:regulation of DNA-templated transcription"/>
    <property type="evidence" value="ECO:0007669"/>
    <property type="project" value="InterPro"/>
</dbReference>
<dbReference type="SUPFAM" id="SSF52172">
    <property type="entry name" value="CheY-like"/>
    <property type="match status" value="1"/>
</dbReference>
<dbReference type="GO" id="GO:0032993">
    <property type="term" value="C:protein-DNA complex"/>
    <property type="evidence" value="ECO:0007669"/>
    <property type="project" value="TreeGrafter"/>
</dbReference>
<reference evidence="12 13" key="1">
    <citation type="submission" date="2017-06" db="EMBL/GenBank/DDBJ databases">
        <authorList>
            <person name="Kim H.J."/>
            <person name="Triplett B.A."/>
        </authorList>
    </citation>
    <scope>NUCLEOTIDE SEQUENCE [LARGE SCALE GENOMIC DNA]</scope>
    <source>
        <strain evidence="12 13">13146</strain>
    </source>
</reference>
<dbReference type="InterPro" id="IPR039420">
    <property type="entry name" value="WalR-like"/>
</dbReference>
<proteinExistence type="predicted"/>
<keyword evidence="3 8" id="KW-0597">Phosphoprotein</keyword>
<organism evidence="12 13">
    <name type="scientific">Stenotrophomonas maltophilia</name>
    <name type="common">Pseudomonas maltophilia</name>
    <name type="synonym">Xanthomonas maltophilia</name>
    <dbReference type="NCBI Taxonomy" id="40324"/>
    <lineage>
        <taxon>Bacteria</taxon>
        <taxon>Pseudomonadati</taxon>
        <taxon>Pseudomonadota</taxon>
        <taxon>Gammaproteobacteria</taxon>
        <taxon>Lysobacterales</taxon>
        <taxon>Lysobacteraceae</taxon>
        <taxon>Stenotrophomonas</taxon>
        <taxon>Stenotrophomonas maltophilia group</taxon>
    </lineage>
</organism>
<sequence>MVDIVLVEDDERLGALVSGYLSRHGYDVVHELSGEGAVERIPGLDPAVVLLDVTLPGMDGFAVCAAIRPRFSGVICMLTARTDDIDQVLGLELGADDYIGKPIEPRVLLARVRAHLRRDSSQRQTRPSLCFGQLRIERDTREVTLLGERVELTTAEFDLLLCLADSAGTILSRDDLLRDLRGIGFDGLDRSIDARISRLRRKLGDVGEVPDRIKTIRSKGYLFNRAGWS</sequence>
<dbReference type="InterPro" id="IPR011006">
    <property type="entry name" value="CheY-like_superfamily"/>
</dbReference>
<dbReference type="Gene3D" id="1.10.10.10">
    <property type="entry name" value="Winged helix-like DNA-binding domain superfamily/Winged helix DNA-binding domain"/>
    <property type="match status" value="1"/>
</dbReference>